<organism evidence="6 7">
    <name type="scientific">Hypsibius exemplaris</name>
    <name type="common">Freshwater tardigrade</name>
    <dbReference type="NCBI Taxonomy" id="2072580"/>
    <lineage>
        <taxon>Eukaryota</taxon>
        <taxon>Metazoa</taxon>
        <taxon>Ecdysozoa</taxon>
        <taxon>Tardigrada</taxon>
        <taxon>Eutardigrada</taxon>
        <taxon>Parachela</taxon>
        <taxon>Hypsibioidea</taxon>
        <taxon>Hypsibiidae</taxon>
        <taxon>Hypsibius</taxon>
    </lineage>
</organism>
<dbReference type="AlphaFoldDB" id="A0A1W0WTY1"/>
<dbReference type="SUPFAM" id="SSF50978">
    <property type="entry name" value="WD40 repeat-like"/>
    <property type="match status" value="1"/>
</dbReference>
<keyword evidence="3" id="KW-0677">Repeat</keyword>
<dbReference type="PANTHER" id="PTHR14205">
    <property type="entry name" value="WD-REPEAT PROTEIN"/>
    <property type="match status" value="1"/>
</dbReference>
<sequence length="382" mass="42356">MDEDIPVIYGIDFQARCLVSQAAESDAVRFLIGTQSLKHENQIQLIDFDEESNAISRTVYAHPSGEVWNLSSCPFDARLFATCFNEVENSKVISKASLWQFPDKTAGAPAGDDSHNPATVPPLGKIVDFKDDDPTDTVGVVWESTASQKDVVTLKSNGIVLWDLVEGNSTVAKMKSCIPVEGKGHNRVLSGRWSPHHSNSVIGICTETSIRGIDFRTGKTSYTIENPHGYMVRQLDFNQNKAYDLASCGDDCTAKIWDIRNSAAGPLRVLADHSHWVWCVKYNPFHDQLLLTSSSDSHVILTSIASLSSEPITRDAEDEPSSELDSKENLVDGIINTYEEHEDSVYALDWSSADPWTFASLSYDGRLVINRVPRSVKYRILL</sequence>
<evidence type="ECO:0000259" key="5">
    <source>
        <dbReference type="Pfam" id="PF23609"/>
    </source>
</evidence>
<dbReference type="PROSITE" id="PS50082">
    <property type="entry name" value="WD_REPEATS_2"/>
    <property type="match status" value="1"/>
</dbReference>
<feature type="domain" description="EIPR1-like beta-propeller" evidence="5">
    <location>
        <begin position="7"/>
        <end position="301"/>
    </location>
</feature>
<dbReference type="FunFam" id="2.130.10.10:FF:000732">
    <property type="entry name" value="EARP-interacting protein homolog"/>
    <property type="match status" value="1"/>
</dbReference>
<proteinExistence type="inferred from homology"/>
<evidence type="ECO:0000313" key="6">
    <source>
        <dbReference type="EMBL" id="OQV18668.1"/>
    </source>
</evidence>
<dbReference type="GO" id="GO:0016567">
    <property type="term" value="P:protein ubiquitination"/>
    <property type="evidence" value="ECO:0007669"/>
    <property type="project" value="TreeGrafter"/>
</dbReference>
<evidence type="ECO:0000313" key="7">
    <source>
        <dbReference type="Proteomes" id="UP000192578"/>
    </source>
</evidence>
<comment type="caution">
    <text evidence="6">The sequence shown here is derived from an EMBL/GenBank/DDBJ whole genome shotgun (WGS) entry which is preliminary data.</text>
</comment>
<reference evidence="7" key="1">
    <citation type="submission" date="2017-01" db="EMBL/GenBank/DDBJ databases">
        <title>Comparative genomics of anhydrobiosis in the tardigrade Hypsibius dujardini.</title>
        <authorList>
            <person name="Yoshida Y."/>
            <person name="Koutsovoulos G."/>
            <person name="Laetsch D."/>
            <person name="Stevens L."/>
            <person name="Kumar S."/>
            <person name="Horikawa D."/>
            <person name="Ishino K."/>
            <person name="Komine S."/>
            <person name="Tomita M."/>
            <person name="Blaxter M."/>
            <person name="Arakawa K."/>
        </authorList>
    </citation>
    <scope>NUCLEOTIDE SEQUENCE [LARGE SCALE GENOMIC DNA]</scope>
    <source>
        <strain evidence="7">Z151</strain>
    </source>
</reference>
<keyword evidence="7" id="KW-1185">Reference proteome</keyword>
<dbReference type="EMBL" id="MTYJ01000047">
    <property type="protein sequence ID" value="OQV18668.1"/>
    <property type="molecule type" value="Genomic_DNA"/>
</dbReference>
<dbReference type="PROSITE" id="PS00678">
    <property type="entry name" value="WD_REPEATS_1"/>
    <property type="match status" value="1"/>
</dbReference>
<dbReference type="InterPro" id="IPR015943">
    <property type="entry name" value="WD40/YVTN_repeat-like_dom_sf"/>
</dbReference>
<name>A0A1W0WTY1_HYPEX</name>
<comment type="similarity">
    <text evidence="1">Belongs to the WD repeat EIPR1 family.</text>
</comment>
<feature type="repeat" description="WD" evidence="4">
    <location>
        <begin position="225"/>
        <end position="261"/>
    </location>
</feature>
<accession>A0A1W0WTY1</accession>
<keyword evidence="2 4" id="KW-0853">WD repeat</keyword>
<dbReference type="Pfam" id="PF23609">
    <property type="entry name" value="Beta-prop_EIPR1"/>
    <property type="match status" value="1"/>
</dbReference>
<evidence type="ECO:0000256" key="2">
    <source>
        <dbReference type="ARBA" id="ARBA00022574"/>
    </source>
</evidence>
<dbReference type="Gene3D" id="2.130.10.10">
    <property type="entry name" value="YVTN repeat-like/Quinoprotein amine dehydrogenase"/>
    <property type="match status" value="1"/>
</dbReference>
<dbReference type="OrthoDB" id="196957at2759"/>
<dbReference type="PANTHER" id="PTHR14205:SF15">
    <property type="entry name" value="EARP AND GARP COMPLEX-INTERACTING PROTEIN 1"/>
    <property type="match status" value="1"/>
</dbReference>
<evidence type="ECO:0000256" key="4">
    <source>
        <dbReference type="PROSITE-ProRule" id="PRU00221"/>
    </source>
</evidence>
<dbReference type="Proteomes" id="UP000192578">
    <property type="component" value="Unassembled WGS sequence"/>
</dbReference>
<evidence type="ECO:0000256" key="3">
    <source>
        <dbReference type="ARBA" id="ARBA00022737"/>
    </source>
</evidence>
<dbReference type="InterPro" id="IPR019775">
    <property type="entry name" value="WD40_repeat_CS"/>
</dbReference>
<evidence type="ECO:0000256" key="1">
    <source>
        <dbReference type="ARBA" id="ARBA00005672"/>
    </source>
</evidence>
<protein>
    <submittedName>
        <fullName evidence="6">Protein TSSC1</fullName>
    </submittedName>
</protein>
<dbReference type="SMART" id="SM00320">
    <property type="entry name" value="WD40"/>
    <property type="match status" value="3"/>
</dbReference>
<dbReference type="InterPro" id="IPR040323">
    <property type="entry name" value="EIPR1"/>
</dbReference>
<dbReference type="InterPro" id="IPR036322">
    <property type="entry name" value="WD40_repeat_dom_sf"/>
</dbReference>
<dbReference type="InterPro" id="IPR059104">
    <property type="entry name" value="Beta-prop_EIPR1-like"/>
</dbReference>
<dbReference type="Pfam" id="PF00400">
    <property type="entry name" value="WD40"/>
    <property type="match status" value="1"/>
</dbReference>
<dbReference type="InterPro" id="IPR001680">
    <property type="entry name" value="WD40_rpt"/>
</dbReference>
<gene>
    <name evidence="6" type="ORF">BV898_07298</name>
</gene>